<dbReference type="Pfam" id="PF24758">
    <property type="entry name" value="LRR_At5g56370"/>
    <property type="match status" value="1"/>
</dbReference>
<evidence type="ECO:0000259" key="1">
    <source>
        <dbReference type="PROSITE" id="PS50181"/>
    </source>
</evidence>
<reference evidence="2" key="1">
    <citation type="submission" date="2018-04" db="EMBL/GenBank/DDBJ databases">
        <title>WGS assembly of Panicum hallii.</title>
        <authorList>
            <person name="Lovell J."/>
            <person name="Jenkins J."/>
            <person name="Lowry D."/>
            <person name="Mamidi S."/>
            <person name="Sreedasyam A."/>
            <person name="Weng X."/>
            <person name="Barry K."/>
            <person name="Bonette J."/>
            <person name="Campitelli B."/>
            <person name="Daum C."/>
            <person name="Gordon S."/>
            <person name="Gould B."/>
            <person name="Lipzen A."/>
            <person name="Macqueen A."/>
            <person name="Palacio-Mejia J."/>
            <person name="Plott C."/>
            <person name="Shakirov E."/>
            <person name="Shu S."/>
            <person name="Yoshinaga Y."/>
            <person name="Zane M."/>
            <person name="Rokhsar D."/>
            <person name="Grimwood J."/>
            <person name="Schmutz J."/>
            <person name="Juenger T."/>
        </authorList>
    </citation>
    <scope>NUCLEOTIDE SEQUENCE [LARGE SCALE GENOMIC DNA]</scope>
    <source>
        <strain evidence="2">FIL2</strain>
    </source>
</reference>
<proteinExistence type="predicted"/>
<dbReference type="PROSITE" id="PS50181">
    <property type="entry name" value="FBOX"/>
    <property type="match status" value="1"/>
</dbReference>
<protein>
    <recommendedName>
        <fullName evidence="1">F-box domain-containing protein</fullName>
    </recommendedName>
</protein>
<dbReference type="InterPro" id="IPR036047">
    <property type="entry name" value="F-box-like_dom_sf"/>
</dbReference>
<dbReference type="InterPro" id="IPR055411">
    <property type="entry name" value="LRR_FXL15/At3g58940/PEG3-like"/>
</dbReference>
<dbReference type="PANTHER" id="PTHR34709">
    <property type="entry name" value="OS10G0396666 PROTEIN"/>
    <property type="match status" value="1"/>
</dbReference>
<dbReference type="AlphaFoldDB" id="A0A2S3GMR2"/>
<sequence>MVVMCVWDQIQFLVRSMEPGGEVATKRPKLSSDVSAGAGSEDRLSALPDDILVLILRHLPTTAAARTSVLSHRWRRIWTLLPELRFPSATDPHQIGHALQVHEAALRCLFVLTRDAGPDSVTAWLPVAARRLSGFLFFQNLERQRSAQERNEEEAAQRGAFEFPCLERATNVSLHLGFLGLAVPPAGVFARLTELCLSRVRFHAPGLLGDAVSSLRCPCLQKLTVRDARGLDNLAINSDSLRQVALSDLRGLRQLTIVAPALEDFNITHSFFHNQSQPVASISAPQLATLEWMDPYDPSSVHLGEMEHLQLLRPFFFLVYGHEGWTHNQSCLSLLRRFKFIERLILTLTYLWNMDYCHYVMEDMTMLPDIMILHLNVLANGHAFGASAFHVLRMCSGIRRLVLALFAPTEVEAQTTCPPGCICCEQQNWETEPLLLNRLQEVEIIRLRGSEHEVTFVKQLFIWATALEKMTVTFDDSVTESVAKELSEVLRSFCRPEIHMEIHTYEDMIKMMYAPEDMHRLIAMLS</sequence>
<organism evidence="2">
    <name type="scientific">Panicum hallii</name>
    <dbReference type="NCBI Taxonomy" id="206008"/>
    <lineage>
        <taxon>Eukaryota</taxon>
        <taxon>Viridiplantae</taxon>
        <taxon>Streptophyta</taxon>
        <taxon>Embryophyta</taxon>
        <taxon>Tracheophyta</taxon>
        <taxon>Spermatophyta</taxon>
        <taxon>Magnoliopsida</taxon>
        <taxon>Liliopsida</taxon>
        <taxon>Poales</taxon>
        <taxon>Poaceae</taxon>
        <taxon>PACMAD clade</taxon>
        <taxon>Panicoideae</taxon>
        <taxon>Panicodae</taxon>
        <taxon>Paniceae</taxon>
        <taxon>Panicinae</taxon>
        <taxon>Panicum</taxon>
        <taxon>Panicum sect. Panicum</taxon>
    </lineage>
</organism>
<dbReference type="Pfam" id="PF00646">
    <property type="entry name" value="F-box"/>
    <property type="match status" value="1"/>
</dbReference>
<feature type="domain" description="F-box" evidence="1">
    <location>
        <begin position="41"/>
        <end position="77"/>
    </location>
</feature>
<dbReference type="PANTHER" id="PTHR34709:SF52">
    <property type="entry name" value="OS07G0548100 PROTEIN"/>
    <property type="match status" value="1"/>
</dbReference>
<dbReference type="Gramene" id="PAN04886">
    <property type="protein sequence ID" value="PAN04886"/>
    <property type="gene ID" value="PAHAL_1G099500"/>
</dbReference>
<dbReference type="Proteomes" id="UP000243499">
    <property type="component" value="Chromosome 1"/>
</dbReference>
<dbReference type="InterPro" id="IPR053781">
    <property type="entry name" value="F-box_AtFBL13-like"/>
</dbReference>
<gene>
    <name evidence="2" type="ORF">PAHAL_1G099500</name>
</gene>
<dbReference type="InterPro" id="IPR001810">
    <property type="entry name" value="F-box_dom"/>
</dbReference>
<evidence type="ECO:0000313" key="2">
    <source>
        <dbReference type="EMBL" id="PAN04886.1"/>
    </source>
</evidence>
<dbReference type="InterPro" id="IPR055312">
    <property type="entry name" value="FBL15-like"/>
</dbReference>
<dbReference type="SUPFAM" id="SSF81383">
    <property type="entry name" value="F-box domain"/>
    <property type="match status" value="1"/>
</dbReference>
<dbReference type="EMBL" id="CM008046">
    <property type="protein sequence ID" value="PAN04886.1"/>
    <property type="molecule type" value="Genomic_DNA"/>
</dbReference>
<dbReference type="SMART" id="SM00256">
    <property type="entry name" value="FBOX"/>
    <property type="match status" value="1"/>
</dbReference>
<name>A0A2S3GMR2_9POAL</name>
<dbReference type="CDD" id="cd22160">
    <property type="entry name" value="F-box_AtFBL13-like"/>
    <property type="match status" value="1"/>
</dbReference>
<dbReference type="Gene3D" id="1.20.1280.50">
    <property type="match status" value="1"/>
</dbReference>
<accession>A0A2S3GMR2</accession>